<proteinExistence type="predicted"/>
<gene>
    <name evidence="2" type="ORF">BU24DRAFT_472237</name>
</gene>
<dbReference type="EMBL" id="ML978075">
    <property type="protein sequence ID" value="KAF2011097.1"/>
    <property type="molecule type" value="Genomic_DNA"/>
</dbReference>
<reference evidence="2" key="1">
    <citation type="journal article" date="2020" name="Stud. Mycol.">
        <title>101 Dothideomycetes genomes: a test case for predicting lifestyles and emergence of pathogens.</title>
        <authorList>
            <person name="Haridas S."/>
            <person name="Albert R."/>
            <person name="Binder M."/>
            <person name="Bloem J."/>
            <person name="Labutti K."/>
            <person name="Salamov A."/>
            <person name="Andreopoulos B."/>
            <person name="Baker S."/>
            <person name="Barry K."/>
            <person name="Bills G."/>
            <person name="Bluhm B."/>
            <person name="Cannon C."/>
            <person name="Castanera R."/>
            <person name="Culley D."/>
            <person name="Daum C."/>
            <person name="Ezra D."/>
            <person name="Gonzalez J."/>
            <person name="Henrissat B."/>
            <person name="Kuo A."/>
            <person name="Liang C."/>
            <person name="Lipzen A."/>
            <person name="Lutzoni F."/>
            <person name="Magnuson J."/>
            <person name="Mondo S."/>
            <person name="Nolan M."/>
            <person name="Ohm R."/>
            <person name="Pangilinan J."/>
            <person name="Park H.-J."/>
            <person name="Ramirez L."/>
            <person name="Alfaro M."/>
            <person name="Sun H."/>
            <person name="Tritt A."/>
            <person name="Yoshinaga Y."/>
            <person name="Zwiers L.-H."/>
            <person name="Turgeon B."/>
            <person name="Goodwin S."/>
            <person name="Spatafora J."/>
            <person name="Crous P."/>
            <person name="Grigoriev I."/>
        </authorList>
    </citation>
    <scope>NUCLEOTIDE SEQUENCE</scope>
    <source>
        <strain evidence="2">CBS 175.79</strain>
    </source>
</reference>
<accession>A0A6A5XE77</accession>
<dbReference type="Proteomes" id="UP000799778">
    <property type="component" value="Unassembled WGS sequence"/>
</dbReference>
<dbReference type="RefSeq" id="XP_033379436.1">
    <property type="nucleotide sequence ID" value="XM_033532727.1"/>
</dbReference>
<sequence>MSSPNGTGQASASNLNPETTTSEPEQSWLLKEMREISEEFPEVKPFINTDENSDDSKPIIEFSADFKFKAELRKYDKEIRIVQRLMESIFQKRPQPTTLKIFFERCRRAGEPVFGITAIDRCSRKELISTKPWTFKYTEPNVKYAILDAFCSLAVEKRHQLEWE</sequence>
<evidence type="ECO:0000313" key="3">
    <source>
        <dbReference type="Proteomes" id="UP000799778"/>
    </source>
</evidence>
<dbReference type="AlphaFoldDB" id="A0A6A5XE77"/>
<evidence type="ECO:0000256" key="1">
    <source>
        <dbReference type="SAM" id="MobiDB-lite"/>
    </source>
</evidence>
<organism evidence="2 3">
    <name type="scientific">Aaosphaeria arxii CBS 175.79</name>
    <dbReference type="NCBI Taxonomy" id="1450172"/>
    <lineage>
        <taxon>Eukaryota</taxon>
        <taxon>Fungi</taxon>
        <taxon>Dikarya</taxon>
        <taxon>Ascomycota</taxon>
        <taxon>Pezizomycotina</taxon>
        <taxon>Dothideomycetes</taxon>
        <taxon>Pleosporomycetidae</taxon>
        <taxon>Pleosporales</taxon>
        <taxon>Pleosporales incertae sedis</taxon>
        <taxon>Aaosphaeria</taxon>
    </lineage>
</organism>
<feature type="region of interest" description="Disordered" evidence="1">
    <location>
        <begin position="1"/>
        <end position="31"/>
    </location>
</feature>
<evidence type="ECO:0000313" key="2">
    <source>
        <dbReference type="EMBL" id="KAF2011097.1"/>
    </source>
</evidence>
<protein>
    <submittedName>
        <fullName evidence="2">Uncharacterized protein</fullName>
    </submittedName>
</protein>
<keyword evidence="3" id="KW-1185">Reference proteome</keyword>
<feature type="compositionally biased region" description="Polar residues" evidence="1">
    <location>
        <begin position="1"/>
        <end position="25"/>
    </location>
</feature>
<name>A0A6A5XE77_9PLEO</name>
<dbReference type="GeneID" id="54290124"/>